<organism evidence="1 2">
    <name type="scientific">Effrenium voratum</name>
    <dbReference type="NCBI Taxonomy" id="2562239"/>
    <lineage>
        <taxon>Eukaryota</taxon>
        <taxon>Sar</taxon>
        <taxon>Alveolata</taxon>
        <taxon>Dinophyceae</taxon>
        <taxon>Suessiales</taxon>
        <taxon>Symbiodiniaceae</taxon>
        <taxon>Effrenium</taxon>
    </lineage>
</organism>
<evidence type="ECO:0000313" key="1">
    <source>
        <dbReference type="EMBL" id="CAJ1407432.1"/>
    </source>
</evidence>
<comment type="caution">
    <text evidence="1">The sequence shown here is derived from an EMBL/GenBank/DDBJ whole genome shotgun (WGS) entry which is preliminary data.</text>
</comment>
<reference evidence="1" key="1">
    <citation type="submission" date="2023-08" db="EMBL/GenBank/DDBJ databases">
        <authorList>
            <person name="Chen Y."/>
            <person name="Shah S."/>
            <person name="Dougan E. K."/>
            <person name="Thang M."/>
            <person name="Chan C."/>
        </authorList>
    </citation>
    <scope>NUCLEOTIDE SEQUENCE</scope>
</reference>
<protein>
    <submittedName>
        <fullName evidence="1">Uncharacterized protein</fullName>
    </submittedName>
</protein>
<evidence type="ECO:0000313" key="2">
    <source>
        <dbReference type="Proteomes" id="UP001178507"/>
    </source>
</evidence>
<proteinExistence type="predicted"/>
<keyword evidence="2" id="KW-1185">Reference proteome</keyword>
<accession>A0AA36JJK9</accession>
<gene>
    <name evidence="1" type="ORF">EVOR1521_LOCUS29128</name>
</gene>
<dbReference type="AlphaFoldDB" id="A0AA36JJK9"/>
<name>A0AA36JJK9_9DINO</name>
<dbReference type="EMBL" id="CAUJNA010003672">
    <property type="protein sequence ID" value="CAJ1407432.1"/>
    <property type="molecule type" value="Genomic_DNA"/>
</dbReference>
<sequence length="321" mass="36233">MTVLEVGSFRPVSLKAIARANEHATSLEAECLGICPELFALPGFGMNLEFEEHQRMAMQRLLSKASRHFAQDTLREMASVAPAAPRPGFAQPFEVPWAWLEALPERLLPEPGVKWQDWPDAMDANSMPTLRAGKTDAGALLMQHFTVWDLKLQRRALEKIRSQVLQEPTENLNLQSETGVHNTLLVLRFLHDLESHLEKMNAALQASSNEISPDCDEWAALELFCRPWVLVSGGVELLRVEEFVDPCIRVMMGGSAKHAERAEHRVKVFLKAVTRVPQVLELLVQRRRKELWGEEASFDGPNPETTAALGFVNFGWYRCPF</sequence>
<dbReference type="Proteomes" id="UP001178507">
    <property type="component" value="Unassembled WGS sequence"/>
</dbReference>